<reference evidence="1 2" key="1">
    <citation type="journal article" date="2011" name="Science">
        <title>The ecoresponsive genome of Daphnia pulex.</title>
        <authorList>
            <person name="Colbourne J.K."/>
            <person name="Pfrender M.E."/>
            <person name="Gilbert D."/>
            <person name="Thomas W.K."/>
            <person name="Tucker A."/>
            <person name="Oakley T.H."/>
            <person name="Tokishita S."/>
            <person name="Aerts A."/>
            <person name="Arnold G.J."/>
            <person name="Basu M.K."/>
            <person name="Bauer D.J."/>
            <person name="Caceres C.E."/>
            <person name="Carmel L."/>
            <person name="Casola C."/>
            <person name="Choi J.H."/>
            <person name="Detter J.C."/>
            <person name="Dong Q."/>
            <person name="Dusheyko S."/>
            <person name="Eads B.D."/>
            <person name="Frohlich T."/>
            <person name="Geiler-Samerotte K.A."/>
            <person name="Gerlach D."/>
            <person name="Hatcher P."/>
            <person name="Jogdeo S."/>
            <person name="Krijgsveld J."/>
            <person name="Kriventseva E.V."/>
            <person name="Kultz D."/>
            <person name="Laforsch C."/>
            <person name="Lindquist E."/>
            <person name="Lopez J."/>
            <person name="Manak J.R."/>
            <person name="Muller J."/>
            <person name="Pangilinan J."/>
            <person name="Patwardhan R.P."/>
            <person name="Pitluck S."/>
            <person name="Pritham E.J."/>
            <person name="Rechtsteiner A."/>
            <person name="Rho M."/>
            <person name="Rogozin I.B."/>
            <person name="Sakarya O."/>
            <person name="Salamov A."/>
            <person name="Schaack S."/>
            <person name="Shapiro H."/>
            <person name="Shiga Y."/>
            <person name="Skalitzky C."/>
            <person name="Smith Z."/>
            <person name="Souvorov A."/>
            <person name="Sung W."/>
            <person name="Tang Z."/>
            <person name="Tsuchiya D."/>
            <person name="Tu H."/>
            <person name="Vos H."/>
            <person name="Wang M."/>
            <person name="Wolf Y.I."/>
            <person name="Yamagata H."/>
            <person name="Yamada T."/>
            <person name="Ye Y."/>
            <person name="Shaw J.R."/>
            <person name="Andrews J."/>
            <person name="Crease T.J."/>
            <person name="Tang H."/>
            <person name="Lucas S.M."/>
            <person name="Robertson H.M."/>
            <person name="Bork P."/>
            <person name="Koonin E.V."/>
            <person name="Zdobnov E.M."/>
            <person name="Grigoriev I.V."/>
            <person name="Lynch M."/>
            <person name="Boore J.L."/>
        </authorList>
    </citation>
    <scope>NUCLEOTIDE SEQUENCE [LARGE SCALE GENOMIC DNA]</scope>
</reference>
<dbReference type="KEGG" id="dpx:DAPPUDRAFT_260396"/>
<name>E9HJ34_DAPPU</name>
<protein>
    <submittedName>
        <fullName evidence="1">Uncharacterized protein</fullName>
    </submittedName>
</protein>
<gene>
    <name evidence="1" type="ORF">DAPPUDRAFT_260396</name>
</gene>
<sequence>MDRMDQNFSIKRSNRRKRKGTTTIFVEFERKEDGERFLKHCGTNQDCPVEWQRGMSTGLLDPMIPMDTIFVKHVTRW</sequence>
<dbReference type="Proteomes" id="UP000000305">
    <property type="component" value="Unassembled WGS sequence"/>
</dbReference>
<dbReference type="InParanoid" id="E9HJ34"/>
<organism evidence="1 2">
    <name type="scientific">Daphnia pulex</name>
    <name type="common">Water flea</name>
    <dbReference type="NCBI Taxonomy" id="6669"/>
    <lineage>
        <taxon>Eukaryota</taxon>
        <taxon>Metazoa</taxon>
        <taxon>Ecdysozoa</taxon>
        <taxon>Arthropoda</taxon>
        <taxon>Crustacea</taxon>
        <taxon>Branchiopoda</taxon>
        <taxon>Diplostraca</taxon>
        <taxon>Cladocera</taxon>
        <taxon>Anomopoda</taxon>
        <taxon>Daphniidae</taxon>
        <taxon>Daphnia</taxon>
    </lineage>
</organism>
<accession>E9HJ34</accession>
<keyword evidence="2" id="KW-1185">Reference proteome</keyword>
<dbReference type="AlphaFoldDB" id="E9HJ34"/>
<evidence type="ECO:0000313" key="2">
    <source>
        <dbReference type="Proteomes" id="UP000000305"/>
    </source>
</evidence>
<dbReference type="PhylomeDB" id="E9HJ34"/>
<evidence type="ECO:0000313" key="1">
    <source>
        <dbReference type="EMBL" id="EFX68250.1"/>
    </source>
</evidence>
<dbReference type="HOGENOM" id="CLU_2640600_0_0_1"/>
<dbReference type="EMBL" id="GL732659">
    <property type="protein sequence ID" value="EFX68250.1"/>
    <property type="molecule type" value="Genomic_DNA"/>
</dbReference>
<proteinExistence type="predicted"/>